<evidence type="ECO:0000256" key="4">
    <source>
        <dbReference type="ARBA" id="ARBA00022547"/>
    </source>
</evidence>
<dbReference type="HAMAP" id="MF_01396">
    <property type="entry name" value="ATP_synth_c_bact"/>
    <property type="match status" value="1"/>
</dbReference>
<evidence type="ECO:0000256" key="7">
    <source>
        <dbReference type="ARBA" id="ARBA00022989"/>
    </source>
</evidence>
<dbReference type="InterPro" id="IPR000454">
    <property type="entry name" value="ATP_synth_F0_csu"/>
</dbReference>
<evidence type="ECO:0000256" key="14">
    <source>
        <dbReference type="SAM" id="Phobius"/>
    </source>
</evidence>
<dbReference type="GO" id="GO:0015078">
    <property type="term" value="F:proton transmembrane transporter activity"/>
    <property type="evidence" value="ECO:0007669"/>
    <property type="project" value="InterPro"/>
</dbReference>
<dbReference type="InterPro" id="IPR002379">
    <property type="entry name" value="ATPase_proteolipid_c-like_dom"/>
</dbReference>
<dbReference type="Pfam" id="PF00137">
    <property type="entry name" value="ATP-synt_C"/>
    <property type="match status" value="1"/>
</dbReference>
<evidence type="ECO:0000256" key="11">
    <source>
        <dbReference type="ARBA" id="ARBA00023310"/>
    </source>
</evidence>
<evidence type="ECO:0000259" key="15">
    <source>
        <dbReference type="Pfam" id="PF00137"/>
    </source>
</evidence>
<evidence type="ECO:0000256" key="5">
    <source>
        <dbReference type="ARBA" id="ARBA00022692"/>
    </source>
</evidence>
<dbReference type="InterPro" id="IPR038662">
    <property type="entry name" value="ATP_synth_F0_csu_sf"/>
</dbReference>
<evidence type="ECO:0000256" key="10">
    <source>
        <dbReference type="ARBA" id="ARBA00023136"/>
    </source>
</evidence>
<dbReference type="GO" id="GO:0008289">
    <property type="term" value="F:lipid binding"/>
    <property type="evidence" value="ECO:0007669"/>
    <property type="project" value="UniProtKB-KW"/>
</dbReference>
<proteinExistence type="inferred from homology"/>
<comment type="caution">
    <text evidence="16">The sequence shown here is derived from an EMBL/GenBank/DDBJ whole genome shotgun (WGS) entry which is preliminary data.</text>
</comment>
<evidence type="ECO:0000256" key="2">
    <source>
        <dbReference type="ARBA" id="ARBA00006704"/>
    </source>
</evidence>
<comment type="subcellular location">
    <subcellularLocation>
        <location evidence="1">Membrane</location>
        <topology evidence="1">Multi-pass membrane protein</topology>
    </subcellularLocation>
</comment>
<dbReference type="Proteomes" id="UP000626109">
    <property type="component" value="Unassembled WGS sequence"/>
</dbReference>
<dbReference type="GO" id="GO:0033177">
    <property type="term" value="C:proton-transporting two-sector ATPase complex, proton-transporting domain"/>
    <property type="evidence" value="ECO:0007669"/>
    <property type="project" value="InterPro"/>
</dbReference>
<gene>
    <name evidence="16" type="ORF">PGLA2088_LOCUS38071</name>
</gene>
<feature type="transmembrane region" description="Helical" evidence="14">
    <location>
        <begin position="376"/>
        <end position="401"/>
    </location>
</feature>
<dbReference type="PROSITE" id="PS00605">
    <property type="entry name" value="ATPASE_C"/>
    <property type="match status" value="1"/>
</dbReference>
<dbReference type="SUPFAM" id="SSF81333">
    <property type="entry name" value="F1F0 ATP synthase subunit C"/>
    <property type="match status" value="1"/>
</dbReference>
<evidence type="ECO:0000256" key="3">
    <source>
        <dbReference type="ARBA" id="ARBA00022448"/>
    </source>
</evidence>
<comment type="function">
    <text evidence="12">F(1)F(0) ATP synthase produces ATP from ADP in the presence of a proton or sodium gradient. F-type ATPases consist of two structural domains, F(1) containing the extramembraneous catalytic core and F(0) containing the membrane proton channel, linked together by a central stalk and a peripheral stalk. During catalysis, ATP synthesis in the catalytic domain of F(1) is coupled via a rotary mechanism of the central stalk subunits to proton translocation.</text>
</comment>
<dbReference type="CDD" id="cd18183">
    <property type="entry name" value="ATP-synt_Fo_c_ATPH"/>
    <property type="match status" value="1"/>
</dbReference>
<keyword evidence="6" id="KW-0375">Hydrogen ion transport</keyword>
<dbReference type="InterPro" id="IPR005953">
    <property type="entry name" value="ATP_synth_csu_bac/chlpt"/>
</dbReference>
<feature type="transmembrane region" description="Helical" evidence="14">
    <location>
        <begin position="299"/>
        <end position="322"/>
    </location>
</feature>
<feature type="domain" description="V-ATPase proteolipid subunit C-like" evidence="15">
    <location>
        <begin position="335"/>
        <end position="398"/>
    </location>
</feature>
<keyword evidence="10 14" id="KW-0472">Membrane</keyword>
<dbReference type="InterPro" id="IPR020537">
    <property type="entry name" value="ATP_synth_F0_csu_DDCD_BS"/>
</dbReference>
<evidence type="ECO:0000256" key="12">
    <source>
        <dbReference type="ARBA" id="ARBA00025198"/>
    </source>
</evidence>
<keyword evidence="11" id="KW-0066">ATP synthesis</keyword>
<evidence type="ECO:0000256" key="1">
    <source>
        <dbReference type="ARBA" id="ARBA00004141"/>
    </source>
</evidence>
<dbReference type="GO" id="GO:0009536">
    <property type="term" value="C:plastid"/>
    <property type="evidence" value="ECO:0007669"/>
    <property type="project" value="UniProtKB-ARBA"/>
</dbReference>
<dbReference type="NCBIfam" id="TIGR01260">
    <property type="entry name" value="ATP_synt_c"/>
    <property type="match status" value="1"/>
</dbReference>
<dbReference type="GO" id="GO:0015986">
    <property type="term" value="P:proton motive force-driven ATP synthesis"/>
    <property type="evidence" value="ECO:0007669"/>
    <property type="project" value="InterPro"/>
</dbReference>
<sequence length="406" mass="42560">MFGNVGWEGMGNPRPMPREQWSNFLEHAFAVWGDGVGHQVDLAFSDDAAVSSTKASNAVTTTYALTCSAKHLARVAVAGLEREWAFHTWDLSVVLEALLKAESWPGNYVPGEGDLAHARFLQKALAWYDLMKHGALSPADHSGWVPVSTNSINNKKKNNDDPRWLSVPTMVLADPGAGGTGPAMNSSYKASICEFFESVGIGQFLDALLVANGLRIACASYSFSLQIQPTIRSQKLSFAVLAMSAPRSLVLTAAVLLSCGALFGAFVPAVRVSAPVSASRPVGTAFQARTSISGEKRSAPAISTLPAALSAAVLVTPTIAYADDSSVWIPALSAVGAGFAIGLAAIGSGVGQGIASGRCIDGISRQPEVADDLRGVLLLSLAFMESLTIYGLVIALVLLFANPLIK</sequence>
<evidence type="ECO:0000256" key="8">
    <source>
        <dbReference type="ARBA" id="ARBA00023065"/>
    </source>
</evidence>
<dbReference type="GO" id="GO:0045259">
    <property type="term" value="C:proton-transporting ATP synthase complex"/>
    <property type="evidence" value="ECO:0007669"/>
    <property type="project" value="UniProtKB-KW"/>
</dbReference>
<evidence type="ECO:0000313" key="17">
    <source>
        <dbReference type="Proteomes" id="UP000626109"/>
    </source>
</evidence>
<keyword evidence="9" id="KW-0446">Lipid-binding</keyword>
<evidence type="ECO:0000256" key="13">
    <source>
        <dbReference type="ARBA" id="ARBA00032869"/>
    </source>
</evidence>
<dbReference type="EMBL" id="CAJNNW010032654">
    <property type="protein sequence ID" value="CAE8714566.1"/>
    <property type="molecule type" value="Genomic_DNA"/>
</dbReference>
<dbReference type="AlphaFoldDB" id="A0A813KS78"/>
<keyword evidence="4" id="KW-0138">CF(0)</keyword>
<dbReference type="InterPro" id="IPR035921">
    <property type="entry name" value="F/V-ATP_Csub_sf"/>
</dbReference>
<keyword evidence="3" id="KW-0813">Transport</keyword>
<keyword evidence="8" id="KW-0406">Ion transport</keyword>
<dbReference type="PANTHER" id="PTHR10031">
    <property type="entry name" value="ATP SYNTHASE LIPID-BINDING PROTEIN, MITOCHONDRIAL"/>
    <property type="match status" value="1"/>
</dbReference>
<dbReference type="PANTHER" id="PTHR10031:SF0">
    <property type="entry name" value="ATPASE PROTEIN 9"/>
    <property type="match status" value="1"/>
</dbReference>
<evidence type="ECO:0000256" key="6">
    <source>
        <dbReference type="ARBA" id="ARBA00022781"/>
    </source>
</evidence>
<evidence type="ECO:0000313" key="16">
    <source>
        <dbReference type="EMBL" id="CAE8714566.1"/>
    </source>
</evidence>
<keyword evidence="7 14" id="KW-1133">Transmembrane helix</keyword>
<reference evidence="16" key="1">
    <citation type="submission" date="2021-02" db="EMBL/GenBank/DDBJ databases">
        <authorList>
            <person name="Dougan E. K."/>
            <person name="Rhodes N."/>
            <person name="Thang M."/>
            <person name="Chan C."/>
        </authorList>
    </citation>
    <scope>NUCLEOTIDE SEQUENCE</scope>
</reference>
<dbReference type="FunFam" id="1.20.20.10:FF:000001">
    <property type="entry name" value="ATP synthase subunit c, chloroplastic"/>
    <property type="match status" value="1"/>
</dbReference>
<accession>A0A813KS78</accession>
<protein>
    <recommendedName>
        <fullName evidence="13">ATP synthase F0 sector subunit C</fullName>
    </recommendedName>
</protein>
<evidence type="ECO:0000256" key="9">
    <source>
        <dbReference type="ARBA" id="ARBA00023121"/>
    </source>
</evidence>
<dbReference type="Gene3D" id="1.20.20.10">
    <property type="entry name" value="F1F0 ATP synthase subunit C"/>
    <property type="match status" value="1"/>
</dbReference>
<comment type="similarity">
    <text evidence="2">Belongs to the ATPase C chain family.</text>
</comment>
<feature type="transmembrane region" description="Helical" evidence="14">
    <location>
        <begin position="249"/>
        <end position="270"/>
    </location>
</feature>
<name>A0A813KS78_POLGL</name>
<dbReference type="PRINTS" id="PR00124">
    <property type="entry name" value="ATPASEC"/>
</dbReference>
<feature type="transmembrane region" description="Helical" evidence="14">
    <location>
        <begin position="328"/>
        <end position="355"/>
    </location>
</feature>
<organism evidence="16 17">
    <name type="scientific">Polarella glacialis</name>
    <name type="common">Dinoflagellate</name>
    <dbReference type="NCBI Taxonomy" id="89957"/>
    <lineage>
        <taxon>Eukaryota</taxon>
        <taxon>Sar</taxon>
        <taxon>Alveolata</taxon>
        <taxon>Dinophyceae</taxon>
        <taxon>Suessiales</taxon>
        <taxon>Suessiaceae</taxon>
        <taxon>Polarella</taxon>
    </lineage>
</organism>
<keyword evidence="5 14" id="KW-0812">Transmembrane</keyword>